<sequence>DYTPGILEGDMNKIDPNKHHHINSTLARQLALYVTMYSPLQMAADIPENYEKYADAFQFIKDVAIDWDESRYLEAEPGQYITVARKAKGTGNWFVGCTVGETAHLSNLKLDFLTPGKKYVATIYADGKDASYKANQQSYVITKRVVTNKSVLKLKAGAGGGYAISIFEK</sequence>
<dbReference type="InterPro" id="IPR013785">
    <property type="entry name" value="Aldolase_TIM"/>
</dbReference>
<gene>
    <name evidence="2" type="ORF">OBE_01476</name>
</gene>
<dbReference type="Pfam" id="PF14509">
    <property type="entry name" value="GH97_C"/>
    <property type="match status" value="1"/>
</dbReference>
<evidence type="ECO:0000313" key="2">
    <source>
        <dbReference type="EMBL" id="EKC75194.1"/>
    </source>
</evidence>
<proteinExistence type="predicted"/>
<evidence type="ECO:0000259" key="1">
    <source>
        <dbReference type="Pfam" id="PF14509"/>
    </source>
</evidence>
<feature type="non-terminal residue" evidence="2">
    <location>
        <position position="1"/>
    </location>
</feature>
<reference evidence="2" key="1">
    <citation type="journal article" date="2013" name="Environ. Microbiol.">
        <title>Microbiota from the distal guts of lean and obese adolescents exhibit partial functional redundancy besides clear differences in community structure.</title>
        <authorList>
            <person name="Ferrer M."/>
            <person name="Ruiz A."/>
            <person name="Lanza F."/>
            <person name="Haange S.B."/>
            <person name="Oberbach A."/>
            <person name="Till H."/>
            <person name="Bargiela R."/>
            <person name="Campoy C."/>
            <person name="Segura M.T."/>
            <person name="Richter M."/>
            <person name="von Bergen M."/>
            <person name="Seifert J."/>
            <person name="Suarez A."/>
        </authorList>
    </citation>
    <scope>NUCLEOTIDE SEQUENCE</scope>
</reference>
<dbReference type="InterPro" id="IPR029483">
    <property type="entry name" value="GH97_C"/>
</dbReference>
<dbReference type="PANTHER" id="PTHR35803">
    <property type="entry name" value="GLUCAN 1,4-ALPHA-GLUCOSIDASE SUSB-RELATED"/>
    <property type="match status" value="1"/>
</dbReference>
<name>K1U5A8_9ZZZZ</name>
<comment type="caution">
    <text evidence="2">The sequence shown here is derived from an EMBL/GenBank/DDBJ whole genome shotgun (WGS) entry which is preliminary data.</text>
</comment>
<feature type="domain" description="Glycosyl-hydrolase 97 C-terminal oligomerisation" evidence="1">
    <location>
        <begin position="66"/>
        <end position="166"/>
    </location>
</feature>
<dbReference type="AlphaFoldDB" id="K1U5A8"/>
<protein>
    <submittedName>
        <fullName evidence="2">Alpha-glucosidase</fullName>
    </submittedName>
</protein>
<dbReference type="PANTHER" id="PTHR35803:SF1">
    <property type="entry name" value="GLUCAN 1,4-ALPHA-GLUCOSIDASE SUSB"/>
    <property type="match status" value="1"/>
</dbReference>
<accession>K1U5A8</accession>
<organism evidence="2">
    <name type="scientific">human gut metagenome</name>
    <dbReference type="NCBI Taxonomy" id="408170"/>
    <lineage>
        <taxon>unclassified sequences</taxon>
        <taxon>metagenomes</taxon>
        <taxon>organismal metagenomes</taxon>
    </lineage>
</organism>
<dbReference type="EMBL" id="AJWZ01000983">
    <property type="protein sequence ID" value="EKC75194.1"/>
    <property type="molecule type" value="Genomic_DNA"/>
</dbReference>
<dbReference type="InterPro" id="IPR052720">
    <property type="entry name" value="Glycosyl_hydrolase_97"/>
</dbReference>
<dbReference type="Gene3D" id="3.20.20.70">
    <property type="entry name" value="Aldolase class I"/>
    <property type="match status" value="1"/>
</dbReference>